<dbReference type="Gene3D" id="2.60.40.2700">
    <property type="match status" value="1"/>
</dbReference>
<dbReference type="InterPro" id="IPR041469">
    <property type="entry name" value="Subtilisin-like_FN3"/>
</dbReference>
<keyword evidence="8" id="KW-0325">Glycoprotein</keyword>
<protein>
    <submittedName>
        <fullName evidence="17">S8 family serine peptidase</fullName>
    </submittedName>
</protein>
<feature type="domain" description="Subtilisin-like protease fibronectin type-III" evidence="16">
    <location>
        <begin position="787"/>
        <end position="879"/>
    </location>
</feature>
<evidence type="ECO:0000256" key="6">
    <source>
        <dbReference type="ARBA" id="ARBA00022801"/>
    </source>
</evidence>
<dbReference type="CDD" id="cd04852">
    <property type="entry name" value="Peptidases_S8_3"/>
    <property type="match status" value="1"/>
</dbReference>
<dbReference type="PANTHER" id="PTHR10795">
    <property type="entry name" value="PROPROTEIN CONVERTASE SUBTILISIN/KEXIN"/>
    <property type="match status" value="1"/>
</dbReference>
<feature type="active site" description="Charge relay system" evidence="9 10">
    <location>
        <position position="692"/>
    </location>
</feature>
<evidence type="ECO:0000313" key="17">
    <source>
        <dbReference type="EMBL" id="QEW01772.1"/>
    </source>
</evidence>
<dbReference type="Gene3D" id="2.60.120.380">
    <property type="match status" value="1"/>
</dbReference>
<dbReference type="AlphaFoldDB" id="A0A5J6L010"/>
<dbReference type="Proteomes" id="UP000325516">
    <property type="component" value="Chromosome"/>
</dbReference>
<dbReference type="InterPro" id="IPR045051">
    <property type="entry name" value="SBT"/>
</dbReference>
<organism evidence="17 18">
    <name type="scientific">Microbacterium lushaniae</name>
    <dbReference type="NCBI Taxonomy" id="2614639"/>
    <lineage>
        <taxon>Bacteria</taxon>
        <taxon>Bacillati</taxon>
        <taxon>Actinomycetota</taxon>
        <taxon>Actinomycetes</taxon>
        <taxon>Micrococcales</taxon>
        <taxon>Microbacteriaceae</taxon>
        <taxon>Microbacterium</taxon>
    </lineage>
</organism>
<dbReference type="InterPro" id="IPR000209">
    <property type="entry name" value="Peptidase_S8/S53_dom"/>
</dbReference>
<evidence type="ECO:0000256" key="9">
    <source>
        <dbReference type="PIRSR" id="PIRSR615500-1"/>
    </source>
</evidence>
<feature type="active site" description="Charge relay system" evidence="9 10">
    <location>
        <position position="360"/>
    </location>
</feature>
<dbReference type="CDD" id="cd02120">
    <property type="entry name" value="PA_subtilisin_like"/>
    <property type="match status" value="1"/>
</dbReference>
<dbReference type="InterPro" id="IPR046450">
    <property type="entry name" value="PA_dom_sf"/>
</dbReference>
<feature type="domain" description="Peptidase S8/S53" evidence="13">
    <location>
        <begin position="262"/>
        <end position="745"/>
    </location>
</feature>
<keyword evidence="12" id="KW-0812">Transmembrane</keyword>
<keyword evidence="18" id="KW-1185">Reference proteome</keyword>
<dbReference type="KEGG" id="mlz:F6J85_00785"/>
<dbReference type="Pfam" id="PF02225">
    <property type="entry name" value="PA"/>
    <property type="match status" value="1"/>
</dbReference>
<evidence type="ECO:0000259" key="16">
    <source>
        <dbReference type="Pfam" id="PF17766"/>
    </source>
</evidence>
<dbReference type="PROSITE" id="PS00138">
    <property type="entry name" value="SUBTILASE_SER"/>
    <property type="match status" value="1"/>
</dbReference>
<feature type="domain" description="PA" evidence="14">
    <location>
        <begin position="522"/>
        <end position="609"/>
    </location>
</feature>
<dbReference type="InterPro" id="IPR015500">
    <property type="entry name" value="Peptidase_S8_subtilisin-rel"/>
</dbReference>
<dbReference type="PRINTS" id="PR00723">
    <property type="entry name" value="SUBTILISIN"/>
</dbReference>
<dbReference type="Pfam" id="PF00082">
    <property type="entry name" value="Peptidase_S8"/>
    <property type="match status" value="1"/>
</dbReference>
<dbReference type="PROSITE" id="PS51892">
    <property type="entry name" value="SUBTILASE"/>
    <property type="match status" value="1"/>
</dbReference>
<comment type="subcellular location">
    <subcellularLocation>
        <location evidence="1">Secreted</location>
    </subcellularLocation>
</comment>
<name>A0A5J6L010_9MICO</name>
<evidence type="ECO:0000259" key="13">
    <source>
        <dbReference type="Pfam" id="PF00082"/>
    </source>
</evidence>
<keyword evidence="12" id="KW-1133">Transmembrane helix</keyword>
<evidence type="ECO:0000256" key="1">
    <source>
        <dbReference type="ARBA" id="ARBA00004613"/>
    </source>
</evidence>
<accession>A0A5J6L010</accession>
<evidence type="ECO:0000256" key="12">
    <source>
        <dbReference type="SAM" id="Phobius"/>
    </source>
</evidence>
<keyword evidence="5" id="KW-0732">Signal</keyword>
<dbReference type="Gene3D" id="3.30.70.80">
    <property type="entry name" value="Peptidase S8 propeptide/proteinase inhibitor I9"/>
    <property type="match status" value="1"/>
</dbReference>
<dbReference type="InterPro" id="IPR023828">
    <property type="entry name" value="Peptidase_S8_Ser-AS"/>
</dbReference>
<keyword evidence="6 10" id="KW-0378">Hydrolase</keyword>
<dbReference type="InterPro" id="IPR034197">
    <property type="entry name" value="Peptidases_S8_3"/>
</dbReference>
<keyword evidence="4 10" id="KW-0645">Protease</keyword>
<feature type="transmembrane region" description="Helical" evidence="12">
    <location>
        <begin position="96"/>
        <end position="117"/>
    </location>
</feature>
<evidence type="ECO:0000256" key="10">
    <source>
        <dbReference type="PROSITE-ProRule" id="PRU01240"/>
    </source>
</evidence>
<evidence type="ECO:0000256" key="4">
    <source>
        <dbReference type="ARBA" id="ARBA00022670"/>
    </source>
</evidence>
<evidence type="ECO:0000256" key="11">
    <source>
        <dbReference type="RuleBase" id="RU003355"/>
    </source>
</evidence>
<evidence type="ECO:0000259" key="15">
    <source>
        <dbReference type="Pfam" id="PF05922"/>
    </source>
</evidence>
<dbReference type="InterPro" id="IPR010259">
    <property type="entry name" value="S8pro/Inhibitor_I9"/>
</dbReference>
<dbReference type="InterPro" id="IPR023827">
    <property type="entry name" value="Peptidase_S8_Asp-AS"/>
</dbReference>
<evidence type="ECO:0000256" key="3">
    <source>
        <dbReference type="ARBA" id="ARBA00022525"/>
    </source>
</evidence>
<comment type="similarity">
    <text evidence="2 10 11">Belongs to the peptidase S8 family.</text>
</comment>
<dbReference type="GO" id="GO:0004252">
    <property type="term" value="F:serine-type endopeptidase activity"/>
    <property type="evidence" value="ECO:0007669"/>
    <property type="project" value="UniProtKB-UniRule"/>
</dbReference>
<evidence type="ECO:0000256" key="2">
    <source>
        <dbReference type="ARBA" id="ARBA00011073"/>
    </source>
</evidence>
<evidence type="ECO:0000313" key="18">
    <source>
        <dbReference type="Proteomes" id="UP000325516"/>
    </source>
</evidence>
<evidence type="ECO:0000259" key="14">
    <source>
        <dbReference type="Pfam" id="PF02225"/>
    </source>
</evidence>
<sequence length="1280" mass="131575">MACSTAHPAESSPVATPIAAHISRTRVGSRDAAATRSAYPRRLRARPSRRRYSCRRTIGWDCPVSYVCATRGRGVAHFARYIPRLERIMGRPLRSVAVVAVAALLTGLSATAGYGAVAAGEVTSPVPFDSPGGQYIVLLEEAPAATYDGGVSDLRATQPDEGDKLDARAPEVQEYTEFLDGRQQEVAAEVGADREYSYTLAANGFSAQLSAKQAAKLAATEGVAAVVPDEIRHPDAVPSTEFLGLEGDGGVWEAVGGPDAAGAGTVVGVIDTGIAPEHPSFAGEPLGTSPGAEPYLDGNEVVFAKGDGTTFRSERVTGDEWDAGDYSTKLIGAKYFSSGAAAAGYDFSADVLSPRDGDGHGSHTAGTAAGNHAIAASVEGIDFEEISGVAPGAKVASYKACYAGPDPLDNTDDICALSDLLAAINAAVSDGVDVINYSIGGGAATTTLATEDRAFFNAAAAGIFVSVSAGNDGPGAATADHASPWYTTVAASTVPTYEGTVQLPNGFEAAGASVSVPVGEEITGPVVYAGDIVADGADPAQAALCYIGALDPAEAAGKIVVCDRGENARIEKSQAVEEAGGIGMILVNVTPSSLDNDFHSVPTVHIADTFRAALLEYVRNTPDATATLIGENVTGVETPTPVVAGFSSRGPMLADGSDILKPDITAPGVAILAATQNRAGEDPTFGFKSGTSMSAPHVAGLAALYLGERPNATPAEIKSAMMTTAYDTVNDDGSTATDPFAQGAGHVDPTRFFEPGLLYLNGSADWAAFLQGKGLQDFGVEPIDGSDLNLASIAIGSLSTPQTVTRTVTATQAGTFTASIDVPGIDAVVEPASLTFGAAGETRSYTVTFTRADAAAEEWTSGRLTWTSGDTTVRSPIVIQPVTADAPAEVSGTGITGSTDVTITPGITGELPVNLSGLAPMTLLADPDNPVEGHTGDENSGADNDGYVTWIVEVPEGTALSRFTLDSSDDETSDLDLAVYRVVSPDDLRYYQVWQSATGAADEQVTLQNPTAGTYLIETNVFSFTDPFTWDLWHGNVPAEGGEGSLTATPNPIPAEQGVETTYALSWSGLQPQTRYLGVAQYGDSAVRTVLTVESGQAPPAATEAPTISGDPRVGKKLTATPGTWEPADVEVAYQWLRDGQPIEGATAQTYKVTKADVGTTLSVRVTATAAGNPTPGVADSAGVFVKFTSQTKVTLNRYVGTSSHDYAVTVAVTPSGGEAATGEVDVWVNGRSYTGVLAEGTVTIPLPPQSRGVKVVIAQYGGSDTVASSTGVSGFIVLR</sequence>
<dbReference type="InterPro" id="IPR036852">
    <property type="entry name" value="Peptidase_S8/S53_dom_sf"/>
</dbReference>
<feature type="domain" description="Inhibitor I9" evidence="15">
    <location>
        <begin position="135"/>
        <end position="233"/>
    </location>
</feature>
<dbReference type="InterPro" id="IPR037045">
    <property type="entry name" value="S8pro/Inhibitor_I9_sf"/>
</dbReference>
<reference evidence="18" key="1">
    <citation type="submission" date="2019-09" db="EMBL/GenBank/DDBJ databases">
        <title>Mumia zhuanghuii sp. nov. isolated from the intestinal contents of plateau pika (Ochotona curzoniae) in the Qinghai-Tibet plateau of China.</title>
        <authorList>
            <person name="Tian Z."/>
        </authorList>
    </citation>
    <scope>NUCLEOTIDE SEQUENCE [LARGE SCALE GENOMIC DNA]</scope>
    <source>
        <strain evidence="18">L-031</strain>
    </source>
</reference>
<dbReference type="SUPFAM" id="SSF52025">
    <property type="entry name" value="PA domain"/>
    <property type="match status" value="1"/>
</dbReference>
<dbReference type="Gene3D" id="3.50.30.30">
    <property type="match status" value="1"/>
</dbReference>
<dbReference type="GO" id="GO:0006508">
    <property type="term" value="P:proteolysis"/>
    <property type="evidence" value="ECO:0007669"/>
    <property type="project" value="UniProtKB-KW"/>
</dbReference>
<dbReference type="EMBL" id="CP044232">
    <property type="protein sequence ID" value="QEW01772.1"/>
    <property type="molecule type" value="Genomic_DNA"/>
</dbReference>
<dbReference type="SUPFAM" id="SSF52743">
    <property type="entry name" value="Subtilisin-like"/>
    <property type="match status" value="1"/>
</dbReference>
<feature type="active site" description="Charge relay system" evidence="9 10">
    <location>
        <position position="271"/>
    </location>
</feature>
<keyword evidence="12" id="KW-0472">Membrane</keyword>
<evidence type="ECO:0000256" key="5">
    <source>
        <dbReference type="ARBA" id="ARBA00022729"/>
    </source>
</evidence>
<evidence type="ECO:0000256" key="8">
    <source>
        <dbReference type="ARBA" id="ARBA00023180"/>
    </source>
</evidence>
<keyword evidence="7 10" id="KW-0720">Serine protease</keyword>
<dbReference type="PROSITE" id="PS00136">
    <property type="entry name" value="SUBTILASE_ASP"/>
    <property type="match status" value="1"/>
</dbReference>
<dbReference type="Gene3D" id="2.60.40.2310">
    <property type="match status" value="1"/>
</dbReference>
<gene>
    <name evidence="17" type="ORF">F6J85_00785</name>
</gene>
<dbReference type="InterPro" id="IPR003137">
    <property type="entry name" value="PA_domain"/>
</dbReference>
<dbReference type="Pfam" id="PF05922">
    <property type="entry name" value="Inhibitor_I9"/>
    <property type="match status" value="1"/>
</dbReference>
<dbReference type="GO" id="GO:0005576">
    <property type="term" value="C:extracellular region"/>
    <property type="evidence" value="ECO:0007669"/>
    <property type="project" value="UniProtKB-SubCell"/>
</dbReference>
<proteinExistence type="inferred from homology"/>
<dbReference type="Pfam" id="PF17766">
    <property type="entry name" value="fn3_6"/>
    <property type="match status" value="1"/>
</dbReference>
<dbReference type="Gene3D" id="3.40.50.200">
    <property type="entry name" value="Peptidase S8/S53 domain"/>
    <property type="match status" value="1"/>
</dbReference>
<evidence type="ECO:0000256" key="7">
    <source>
        <dbReference type="ARBA" id="ARBA00022825"/>
    </source>
</evidence>
<keyword evidence="3" id="KW-0964">Secreted</keyword>